<dbReference type="OrthoDB" id="1706066at2759"/>
<reference evidence="3" key="1">
    <citation type="submission" date="2020-11" db="EMBL/GenBank/DDBJ databases">
        <authorList>
            <person name="Tran Van P."/>
        </authorList>
    </citation>
    <scope>NUCLEOTIDE SEQUENCE</scope>
</reference>
<dbReference type="InterPro" id="IPR000873">
    <property type="entry name" value="AMP-dep_synth/lig_dom"/>
</dbReference>
<dbReference type="Gene3D" id="3.40.50.12780">
    <property type="entry name" value="N-terminal domain of ligase-like"/>
    <property type="match status" value="1"/>
</dbReference>
<sequence length="113" mass="12528">MNDLKVIGVVGETIDNQTWDWLYEKVGRKRCPIINTYFQSETGCPIIFAIPGVIPVKPGSVSLPFFGVQPVIIDENGSELEGEGSGTLVLKSAFPSIARTLYSDHNLYEKTYF</sequence>
<dbReference type="EMBL" id="OC968126">
    <property type="protein sequence ID" value="CAD7666279.1"/>
    <property type="molecule type" value="Genomic_DNA"/>
</dbReference>
<evidence type="ECO:0000313" key="3">
    <source>
        <dbReference type="EMBL" id="CAD7666279.1"/>
    </source>
</evidence>
<feature type="non-terminal residue" evidence="3">
    <location>
        <position position="1"/>
    </location>
</feature>
<dbReference type="InterPro" id="IPR042099">
    <property type="entry name" value="ANL_N_sf"/>
</dbReference>
<protein>
    <recommendedName>
        <fullName evidence="1">acetate--CoA ligase</fullName>
        <ecNumber evidence="1">6.2.1.1</ecNumber>
    </recommendedName>
</protein>
<gene>
    <name evidence="3" type="ORF">ONB1V03_LOCUS22776</name>
</gene>
<name>A0A7R9MTM8_9ACAR</name>
<evidence type="ECO:0000256" key="1">
    <source>
        <dbReference type="ARBA" id="ARBA00013275"/>
    </source>
</evidence>
<dbReference type="SUPFAM" id="SSF56801">
    <property type="entry name" value="Acetyl-CoA synthetase-like"/>
    <property type="match status" value="1"/>
</dbReference>
<evidence type="ECO:0000313" key="4">
    <source>
        <dbReference type="Proteomes" id="UP000728032"/>
    </source>
</evidence>
<dbReference type="PANTHER" id="PTHR24095:SF14">
    <property type="entry name" value="ACETYL-COENZYME A SYNTHETASE 1"/>
    <property type="match status" value="1"/>
</dbReference>
<dbReference type="GO" id="GO:0003987">
    <property type="term" value="F:acetate-CoA ligase activity"/>
    <property type="evidence" value="ECO:0007669"/>
    <property type="project" value="UniProtKB-EC"/>
</dbReference>
<accession>A0A7R9MTM8</accession>
<dbReference type="PANTHER" id="PTHR24095">
    <property type="entry name" value="ACETYL-COENZYME A SYNTHETASE"/>
    <property type="match status" value="1"/>
</dbReference>
<dbReference type="Proteomes" id="UP000728032">
    <property type="component" value="Unassembled WGS sequence"/>
</dbReference>
<evidence type="ECO:0000259" key="2">
    <source>
        <dbReference type="Pfam" id="PF00501"/>
    </source>
</evidence>
<organism evidence="3">
    <name type="scientific">Oppiella nova</name>
    <dbReference type="NCBI Taxonomy" id="334625"/>
    <lineage>
        <taxon>Eukaryota</taxon>
        <taxon>Metazoa</taxon>
        <taxon>Ecdysozoa</taxon>
        <taxon>Arthropoda</taxon>
        <taxon>Chelicerata</taxon>
        <taxon>Arachnida</taxon>
        <taxon>Acari</taxon>
        <taxon>Acariformes</taxon>
        <taxon>Sarcoptiformes</taxon>
        <taxon>Oribatida</taxon>
        <taxon>Brachypylina</taxon>
        <taxon>Oppioidea</taxon>
        <taxon>Oppiidae</taxon>
        <taxon>Oppiella</taxon>
    </lineage>
</organism>
<dbReference type="AlphaFoldDB" id="A0A7R9MTM8"/>
<feature type="domain" description="AMP-dependent synthetase/ligase" evidence="2">
    <location>
        <begin position="4"/>
        <end position="93"/>
    </location>
</feature>
<dbReference type="Pfam" id="PF00501">
    <property type="entry name" value="AMP-binding"/>
    <property type="match status" value="1"/>
</dbReference>
<proteinExistence type="predicted"/>
<dbReference type="GO" id="GO:0006085">
    <property type="term" value="P:acetyl-CoA biosynthetic process"/>
    <property type="evidence" value="ECO:0007669"/>
    <property type="project" value="TreeGrafter"/>
</dbReference>
<dbReference type="EMBL" id="CAJPVJ010053301">
    <property type="protein sequence ID" value="CAG2183355.1"/>
    <property type="molecule type" value="Genomic_DNA"/>
</dbReference>
<keyword evidence="4" id="KW-1185">Reference proteome</keyword>
<dbReference type="EC" id="6.2.1.1" evidence="1"/>